<feature type="transmembrane region" description="Helical" evidence="1">
    <location>
        <begin position="511"/>
        <end position="533"/>
    </location>
</feature>
<sequence length="894" mass="100940">MGLQKRRPCGAAADINELEYISALHQTGKDELREDGSIQACDIVAFLMSRHGIEVTEEEVLDKIIGTFGQRTVDSRSDIDLIQLLALLLIPLLLKAKQSLDQAQQASNTIRRQSGTCLHRQKGDSRWPDADIIESVLRMMLHDATGDATLRPLTKELIRQILRFYGEGEASNNEQLLDEMALAVTPDSITDIEGEPILLDQHSFAHGLTHDVQHYNIDFENSMTTNFHDVFSDEQKGDVKEGNSVKTVRTLSCIDYTADTFRSKSYVVILWVAWILTYFSYLQSQNVLTMAKLQCDEFEFGCTLAQGILNWLVIMFQLSVLGSIFIIAASAGNVKNANPFLMVVGICATLIFIVLPFFLELSVGVVSTKKSREGINPVLYHLSVICGFILLIDPVMNIFQRLLPEKSSLLMFVQKHMDNTRLEAAVKRAASFKMNRLVRNACDVHKAAELDGGIGQGLETRYGIAMLAFAKASDQKEELMNFRQTWKRIWNRELFEDEGIWLTTHVLAGNLAQVTVCVLLATLFAIVYSSELFQQGLDHLDKLVPGYSQRWRLLVPLFFGISCGQLTIISIISKYIPSSINTILQFRSGGFETLKGNSFLKLRYAVDNSSLLFGSIFWGTFYTSVIVGFFFMILLGILMWPDFAQIVGVLFANIIGIGLTVMLKWIVLRGYRRVTQQGYYRKNVVLSNVVNIILESWNLALGIGYMLIRGLYFILAATMFIGRVDVPFLSQDACFVGPIELDSFPLIFRKDLLSHDAHRHPYIERLGVMYMLKLRHNDFGSRAGTHWRLLFIYALLPWMRKYRRNDESLVISEFKFAANRMWTGRMPIESEQSFESSKQEAGVPSELEMLRAENNNLRMLLFGHGKRSHLTSSCPPAPSVSGVPINLQKSVNTA</sequence>
<feature type="transmembrane region" description="Helical" evidence="1">
    <location>
        <begin position="308"/>
        <end position="328"/>
    </location>
</feature>
<feature type="transmembrane region" description="Helical" evidence="1">
    <location>
        <begin position="611"/>
        <end position="640"/>
    </location>
</feature>
<organism evidence="2 3">
    <name type="scientific">Skeletonema marinoi</name>
    <dbReference type="NCBI Taxonomy" id="267567"/>
    <lineage>
        <taxon>Eukaryota</taxon>
        <taxon>Sar</taxon>
        <taxon>Stramenopiles</taxon>
        <taxon>Ochrophyta</taxon>
        <taxon>Bacillariophyta</taxon>
        <taxon>Coscinodiscophyceae</taxon>
        <taxon>Thalassiosirophycidae</taxon>
        <taxon>Thalassiosirales</taxon>
        <taxon>Skeletonemataceae</taxon>
        <taxon>Skeletonema</taxon>
        <taxon>Skeletonema marinoi-dohrnii complex</taxon>
    </lineage>
</organism>
<name>A0AAD9D5Z7_9STRA</name>
<feature type="transmembrane region" description="Helical" evidence="1">
    <location>
        <begin position="553"/>
        <end position="572"/>
    </location>
</feature>
<feature type="transmembrane region" description="Helical" evidence="1">
    <location>
        <begin position="266"/>
        <end position="283"/>
    </location>
</feature>
<dbReference type="AlphaFoldDB" id="A0AAD9D5Z7"/>
<gene>
    <name evidence="2" type="ORF">QTG54_013985</name>
</gene>
<reference evidence="2" key="1">
    <citation type="submission" date="2023-06" db="EMBL/GenBank/DDBJ databases">
        <title>Survivors Of The Sea: Transcriptome response of Skeletonema marinoi to long-term dormancy.</title>
        <authorList>
            <person name="Pinder M.I.M."/>
            <person name="Kourtchenko O."/>
            <person name="Robertson E.K."/>
            <person name="Larsson T."/>
            <person name="Maumus F."/>
            <person name="Osuna-Cruz C.M."/>
            <person name="Vancaester E."/>
            <person name="Stenow R."/>
            <person name="Vandepoele K."/>
            <person name="Ploug H."/>
            <person name="Bruchert V."/>
            <person name="Godhe A."/>
            <person name="Topel M."/>
        </authorList>
    </citation>
    <scope>NUCLEOTIDE SEQUENCE</scope>
    <source>
        <strain evidence="2">R05AC</strain>
    </source>
</reference>
<keyword evidence="1" id="KW-1133">Transmembrane helix</keyword>
<keyword evidence="1" id="KW-0812">Transmembrane</keyword>
<dbReference type="Proteomes" id="UP001224775">
    <property type="component" value="Unassembled WGS sequence"/>
</dbReference>
<keyword evidence="3" id="KW-1185">Reference proteome</keyword>
<protein>
    <submittedName>
        <fullName evidence="2">Uncharacterized protein</fullName>
    </submittedName>
</protein>
<keyword evidence="1" id="KW-0472">Membrane</keyword>
<evidence type="ECO:0000256" key="1">
    <source>
        <dbReference type="SAM" id="Phobius"/>
    </source>
</evidence>
<feature type="transmembrane region" description="Helical" evidence="1">
    <location>
        <begin position="340"/>
        <end position="359"/>
    </location>
</feature>
<proteinExistence type="predicted"/>
<feature type="transmembrane region" description="Helical" evidence="1">
    <location>
        <begin position="379"/>
        <end position="399"/>
    </location>
</feature>
<feature type="transmembrane region" description="Helical" evidence="1">
    <location>
        <begin position="699"/>
        <end position="721"/>
    </location>
</feature>
<feature type="transmembrane region" description="Helical" evidence="1">
    <location>
        <begin position="646"/>
        <end position="667"/>
    </location>
</feature>
<dbReference type="EMBL" id="JATAAI010000034">
    <property type="protein sequence ID" value="KAK1735371.1"/>
    <property type="molecule type" value="Genomic_DNA"/>
</dbReference>
<evidence type="ECO:0000313" key="2">
    <source>
        <dbReference type="EMBL" id="KAK1735371.1"/>
    </source>
</evidence>
<comment type="caution">
    <text evidence="2">The sequence shown here is derived from an EMBL/GenBank/DDBJ whole genome shotgun (WGS) entry which is preliminary data.</text>
</comment>
<accession>A0AAD9D5Z7</accession>
<evidence type="ECO:0000313" key="3">
    <source>
        <dbReference type="Proteomes" id="UP001224775"/>
    </source>
</evidence>